<evidence type="ECO:0000313" key="4">
    <source>
        <dbReference type="EMBL" id="KAE9389885.1"/>
    </source>
</evidence>
<protein>
    <recommendedName>
        <fullName evidence="3">SET domain-containing protein</fullName>
    </recommendedName>
</protein>
<evidence type="ECO:0000256" key="2">
    <source>
        <dbReference type="ARBA" id="ARBA00023163"/>
    </source>
</evidence>
<reference evidence="4" key="1">
    <citation type="journal article" date="2019" name="Environ. Microbiol.">
        <title>Fungal ecological strategies reflected in gene transcription - a case study of two litter decomposers.</title>
        <authorList>
            <person name="Barbi F."/>
            <person name="Kohler A."/>
            <person name="Barry K."/>
            <person name="Baskaran P."/>
            <person name="Daum C."/>
            <person name="Fauchery L."/>
            <person name="Ihrmark K."/>
            <person name="Kuo A."/>
            <person name="LaButti K."/>
            <person name="Lipzen A."/>
            <person name="Morin E."/>
            <person name="Grigoriev I.V."/>
            <person name="Henrissat B."/>
            <person name="Lindahl B."/>
            <person name="Martin F."/>
        </authorList>
    </citation>
    <scope>NUCLEOTIDE SEQUENCE</scope>
    <source>
        <strain evidence="4">JB14</strain>
    </source>
</reference>
<dbReference type="GO" id="GO:0003682">
    <property type="term" value="F:chromatin binding"/>
    <property type="evidence" value="ECO:0007669"/>
    <property type="project" value="TreeGrafter"/>
</dbReference>
<dbReference type="Pfam" id="PF00856">
    <property type="entry name" value="SET"/>
    <property type="match status" value="1"/>
</dbReference>
<accession>A0A6A4GXX3</accession>
<gene>
    <name evidence="4" type="ORF">BT96DRAFT_1002809</name>
</gene>
<name>A0A6A4GXX3_9AGAR</name>
<dbReference type="GO" id="GO:0035098">
    <property type="term" value="C:ESC/E(Z) complex"/>
    <property type="evidence" value="ECO:0007669"/>
    <property type="project" value="TreeGrafter"/>
</dbReference>
<proteinExistence type="predicted"/>
<dbReference type="PANTHER" id="PTHR45747:SF4">
    <property type="entry name" value="HISTONE-LYSINE N-METHYLTRANSFERASE E(Z)"/>
    <property type="match status" value="1"/>
</dbReference>
<dbReference type="Gene3D" id="2.170.270.10">
    <property type="entry name" value="SET domain"/>
    <property type="match status" value="1"/>
</dbReference>
<dbReference type="PROSITE" id="PS50280">
    <property type="entry name" value="SET"/>
    <property type="match status" value="1"/>
</dbReference>
<dbReference type="AlphaFoldDB" id="A0A6A4GXX3"/>
<dbReference type="SUPFAM" id="SSF82199">
    <property type="entry name" value="SET domain"/>
    <property type="match status" value="1"/>
</dbReference>
<sequence>MLTDLDITEEDQLKQLHADSAVTIKNSFKNTQSARRFHYYACTPVTQNIREESYLPSFIPHSDNPHFEFDKFLEDDDFAWPNLTDPDGDIIEVEVARCLHYDAGFDFEEINDLKMLRLALRQDNENGLLWENSQRDLVHWESQRSAERKLPRFPKSFIGETVLDKINAGAYNFCPNLNCITSHCWTHYTGFRCITNPFERRQPEQKHEGLFLQHCSRYANDPERGCGRACFMTHNEELKDMTMWSIKHLQDLAEILDLVPDASPCDLAVIVYHYRREILPDENIFASQREEFLDEEGSSSSRPKDLAEFVQAIQIPGRPQRGNAVTVHQTVSVMLRDNIVSVTVDAQMIVPTASPGVSVEYEGKILLVAPINVNASKNPENVTRKSANVVKSAIMVTAPMARCTNANMQQGKHCRIEIKASKYGQGAFACNKIEKNTLIGGKLAESFSVTSFNVSPPDHLEYVAEIKERSLNQHELVNKFRGLNYDFEFENDNILNGATAGNETRYLNDPRKEKQVNCEARYLLVNNDWRIGLYSTKTIKKGSELFLGYGEEKYWKNHAPQH</sequence>
<evidence type="ECO:0000256" key="1">
    <source>
        <dbReference type="ARBA" id="ARBA00023015"/>
    </source>
</evidence>
<dbReference type="EMBL" id="ML769678">
    <property type="protein sequence ID" value="KAE9389885.1"/>
    <property type="molecule type" value="Genomic_DNA"/>
</dbReference>
<dbReference type="GO" id="GO:0031507">
    <property type="term" value="P:heterochromatin formation"/>
    <property type="evidence" value="ECO:0007669"/>
    <property type="project" value="TreeGrafter"/>
</dbReference>
<evidence type="ECO:0000259" key="3">
    <source>
        <dbReference type="PROSITE" id="PS50280"/>
    </source>
</evidence>
<dbReference type="OrthoDB" id="6141102at2759"/>
<keyword evidence="5" id="KW-1185">Reference proteome</keyword>
<dbReference type="SMART" id="SM00317">
    <property type="entry name" value="SET"/>
    <property type="match status" value="1"/>
</dbReference>
<keyword evidence="2" id="KW-0804">Transcription</keyword>
<keyword evidence="1" id="KW-0805">Transcription regulation</keyword>
<dbReference type="InterPro" id="IPR045318">
    <property type="entry name" value="EZH1/2-like"/>
</dbReference>
<organism evidence="4 5">
    <name type="scientific">Gymnopus androsaceus JB14</name>
    <dbReference type="NCBI Taxonomy" id="1447944"/>
    <lineage>
        <taxon>Eukaryota</taxon>
        <taxon>Fungi</taxon>
        <taxon>Dikarya</taxon>
        <taxon>Basidiomycota</taxon>
        <taxon>Agaricomycotina</taxon>
        <taxon>Agaricomycetes</taxon>
        <taxon>Agaricomycetidae</taxon>
        <taxon>Agaricales</taxon>
        <taxon>Marasmiineae</taxon>
        <taxon>Omphalotaceae</taxon>
        <taxon>Gymnopus</taxon>
    </lineage>
</organism>
<dbReference type="GO" id="GO:0046976">
    <property type="term" value="F:histone H3K27 methyltransferase activity"/>
    <property type="evidence" value="ECO:0007669"/>
    <property type="project" value="TreeGrafter"/>
</dbReference>
<dbReference type="PANTHER" id="PTHR45747">
    <property type="entry name" value="HISTONE-LYSINE N-METHYLTRANSFERASE E(Z)"/>
    <property type="match status" value="1"/>
</dbReference>
<dbReference type="InterPro" id="IPR046341">
    <property type="entry name" value="SET_dom_sf"/>
</dbReference>
<evidence type="ECO:0000313" key="5">
    <source>
        <dbReference type="Proteomes" id="UP000799118"/>
    </source>
</evidence>
<feature type="domain" description="SET" evidence="3">
    <location>
        <begin position="414"/>
        <end position="550"/>
    </location>
</feature>
<dbReference type="InterPro" id="IPR001214">
    <property type="entry name" value="SET_dom"/>
</dbReference>
<dbReference type="Proteomes" id="UP000799118">
    <property type="component" value="Unassembled WGS sequence"/>
</dbReference>